<feature type="transmembrane region" description="Helical" evidence="1">
    <location>
        <begin position="153"/>
        <end position="172"/>
    </location>
</feature>
<proteinExistence type="predicted"/>
<organism evidence="2 3">
    <name type="scientific">Nocardioides iriomotensis</name>
    <dbReference type="NCBI Taxonomy" id="715784"/>
    <lineage>
        <taxon>Bacteria</taxon>
        <taxon>Bacillati</taxon>
        <taxon>Actinomycetota</taxon>
        <taxon>Actinomycetes</taxon>
        <taxon>Propionibacteriales</taxon>
        <taxon>Nocardioidaceae</taxon>
        <taxon>Nocardioides</taxon>
    </lineage>
</organism>
<protein>
    <submittedName>
        <fullName evidence="2">Uncharacterized protein</fullName>
    </submittedName>
</protein>
<keyword evidence="1" id="KW-1133">Transmembrane helix</keyword>
<reference evidence="2 3" key="1">
    <citation type="submission" date="2019-01" db="EMBL/GenBank/DDBJ databases">
        <title>Nocardioides guangzhouensis sp. nov., an actinobacterium isolated from soil.</title>
        <authorList>
            <person name="Fu Y."/>
            <person name="Cai Y."/>
            <person name="Lin Z."/>
            <person name="Chen P."/>
        </authorList>
    </citation>
    <scope>NUCLEOTIDE SEQUENCE [LARGE SCALE GENOMIC DNA]</scope>
    <source>
        <strain evidence="2 3">NBRC 105384</strain>
    </source>
</reference>
<comment type="caution">
    <text evidence="2">The sequence shown here is derived from an EMBL/GenBank/DDBJ whole genome shotgun (WGS) entry which is preliminary data.</text>
</comment>
<dbReference type="AlphaFoldDB" id="A0A4Q5J5X8"/>
<keyword evidence="1" id="KW-0812">Transmembrane</keyword>
<keyword evidence="3" id="KW-1185">Reference proteome</keyword>
<gene>
    <name evidence="2" type="ORF">ETU37_08930</name>
</gene>
<dbReference type="RefSeq" id="WP_129986860.1">
    <property type="nucleotide sequence ID" value="NZ_SDPU01000020.1"/>
</dbReference>
<dbReference type="Proteomes" id="UP000291189">
    <property type="component" value="Unassembled WGS sequence"/>
</dbReference>
<dbReference type="OrthoDB" id="5191833at2"/>
<sequence>MSHVADTSLRRWAIWTASFLAFPVAGLAGTAAAGPADGALAALLGGSVAGFVIGVAQVLAGRGRLDPRRWIVATTVGMGVGLALGAANAEYGTTLQYVALMGLVSGMVLGTAQTFALPPRTRLRWLWAVAVTGLWPLGWVVSTVGENRLSEHLTIFALPGALVFTALSGLVLDRLLEDRDQPDPRGPEVLTNTPS</sequence>
<feature type="transmembrane region" description="Helical" evidence="1">
    <location>
        <begin position="12"/>
        <end position="33"/>
    </location>
</feature>
<keyword evidence="1" id="KW-0472">Membrane</keyword>
<feature type="transmembrane region" description="Helical" evidence="1">
    <location>
        <begin position="39"/>
        <end position="59"/>
    </location>
</feature>
<name>A0A4Q5J5X8_9ACTN</name>
<feature type="transmembrane region" description="Helical" evidence="1">
    <location>
        <begin position="71"/>
        <end position="89"/>
    </location>
</feature>
<evidence type="ECO:0000313" key="3">
    <source>
        <dbReference type="Proteomes" id="UP000291189"/>
    </source>
</evidence>
<feature type="transmembrane region" description="Helical" evidence="1">
    <location>
        <begin position="123"/>
        <end position="141"/>
    </location>
</feature>
<evidence type="ECO:0000256" key="1">
    <source>
        <dbReference type="SAM" id="Phobius"/>
    </source>
</evidence>
<feature type="transmembrane region" description="Helical" evidence="1">
    <location>
        <begin position="95"/>
        <end position="116"/>
    </location>
</feature>
<dbReference type="EMBL" id="SDPU01000020">
    <property type="protein sequence ID" value="RYU13041.1"/>
    <property type="molecule type" value="Genomic_DNA"/>
</dbReference>
<evidence type="ECO:0000313" key="2">
    <source>
        <dbReference type="EMBL" id="RYU13041.1"/>
    </source>
</evidence>
<accession>A0A4Q5J5X8</accession>